<dbReference type="Proteomes" id="UP001523262">
    <property type="component" value="Unassembled WGS sequence"/>
</dbReference>
<gene>
    <name evidence="2" type="ORF">NDK43_26205</name>
</gene>
<proteinExistence type="predicted"/>
<reference evidence="2 3" key="1">
    <citation type="submission" date="2022-06" db="EMBL/GenBank/DDBJ databases">
        <authorList>
            <person name="Jeon C.O."/>
        </authorList>
    </citation>
    <scope>NUCLEOTIDE SEQUENCE [LARGE SCALE GENOMIC DNA]</scope>
    <source>
        <strain evidence="2 3">KCTC 13943</strain>
    </source>
</reference>
<keyword evidence="1" id="KW-0472">Membrane</keyword>
<keyword evidence="1" id="KW-0812">Transmembrane</keyword>
<dbReference type="EMBL" id="JAMQCR010000002">
    <property type="protein sequence ID" value="MCM2535207.1"/>
    <property type="molecule type" value="Genomic_DNA"/>
</dbReference>
<organism evidence="2 3">
    <name type="scientific">Neobacillus pocheonensis</name>
    <dbReference type="NCBI Taxonomy" id="363869"/>
    <lineage>
        <taxon>Bacteria</taxon>
        <taxon>Bacillati</taxon>
        <taxon>Bacillota</taxon>
        <taxon>Bacilli</taxon>
        <taxon>Bacillales</taxon>
        <taxon>Bacillaceae</taxon>
        <taxon>Neobacillus</taxon>
    </lineage>
</organism>
<evidence type="ECO:0000313" key="3">
    <source>
        <dbReference type="Proteomes" id="UP001523262"/>
    </source>
</evidence>
<comment type="caution">
    <text evidence="2">The sequence shown here is derived from an EMBL/GenBank/DDBJ whole genome shotgun (WGS) entry which is preliminary data.</text>
</comment>
<protein>
    <submittedName>
        <fullName evidence="2">DUF6366 family protein</fullName>
    </submittedName>
</protein>
<evidence type="ECO:0000313" key="2">
    <source>
        <dbReference type="EMBL" id="MCM2535207.1"/>
    </source>
</evidence>
<dbReference type="InterPro" id="IPR045946">
    <property type="entry name" value="DUF6366"/>
</dbReference>
<sequence length="42" mass="4592">MWVFSLKCLEGQHQVGSLGLKGTGILVLVIIIGFIIVSVFFK</sequence>
<dbReference type="Pfam" id="PF19893">
    <property type="entry name" value="DUF6366"/>
    <property type="match status" value="1"/>
</dbReference>
<name>A0ABT0WJG0_9BACI</name>
<evidence type="ECO:0000256" key="1">
    <source>
        <dbReference type="SAM" id="Phobius"/>
    </source>
</evidence>
<keyword evidence="1" id="KW-1133">Transmembrane helix</keyword>
<keyword evidence="3" id="KW-1185">Reference proteome</keyword>
<feature type="transmembrane region" description="Helical" evidence="1">
    <location>
        <begin position="20"/>
        <end position="41"/>
    </location>
</feature>
<accession>A0ABT0WJG0</accession>